<dbReference type="Proteomes" id="UP001142400">
    <property type="component" value="Unassembled WGS sequence"/>
</dbReference>
<name>A0A9X2RXB2_STRMQ</name>
<keyword evidence="2" id="KW-0732">Signal</keyword>
<dbReference type="RefSeq" id="WP_257632959.1">
    <property type="nucleotide sequence ID" value="NZ_JANIIC010000029.1"/>
</dbReference>
<feature type="signal peptide" evidence="2">
    <location>
        <begin position="1"/>
        <end position="32"/>
    </location>
</feature>
<organism evidence="3 4">
    <name type="scientific">Streptomyces malaysiensis subsp. samsunensis</name>
    <dbReference type="NCBI Taxonomy" id="459658"/>
    <lineage>
        <taxon>Bacteria</taxon>
        <taxon>Bacillati</taxon>
        <taxon>Actinomycetota</taxon>
        <taxon>Actinomycetes</taxon>
        <taxon>Kitasatosporales</taxon>
        <taxon>Streptomycetaceae</taxon>
        <taxon>Streptomyces</taxon>
        <taxon>Streptomyces violaceusniger group</taxon>
    </lineage>
</organism>
<keyword evidence="4" id="KW-1185">Reference proteome</keyword>
<evidence type="ECO:0000313" key="3">
    <source>
        <dbReference type="EMBL" id="MCQ8832110.1"/>
    </source>
</evidence>
<accession>A0A9X2RXB2</accession>
<feature type="chain" id="PRO_5040993330" description="Lipoprotein" evidence="2">
    <location>
        <begin position="33"/>
        <end position="264"/>
    </location>
</feature>
<evidence type="ECO:0008006" key="5">
    <source>
        <dbReference type="Google" id="ProtNLM"/>
    </source>
</evidence>
<dbReference type="EMBL" id="JANIIC010000029">
    <property type="protein sequence ID" value="MCQ8832110.1"/>
    <property type="molecule type" value="Genomic_DNA"/>
</dbReference>
<gene>
    <name evidence="3" type="ORF">NQU54_24300</name>
</gene>
<evidence type="ECO:0000313" key="4">
    <source>
        <dbReference type="Proteomes" id="UP001142400"/>
    </source>
</evidence>
<evidence type="ECO:0000256" key="2">
    <source>
        <dbReference type="SAM" id="SignalP"/>
    </source>
</evidence>
<feature type="region of interest" description="Disordered" evidence="1">
    <location>
        <begin position="30"/>
        <end position="82"/>
    </location>
</feature>
<dbReference type="PROSITE" id="PS51257">
    <property type="entry name" value="PROKAR_LIPOPROTEIN"/>
    <property type="match status" value="1"/>
</dbReference>
<reference evidence="3" key="1">
    <citation type="submission" date="2022-06" db="EMBL/GenBank/DDBJ databases">
        <title>WGS of actinobacteria.</title>
        <authorList>
            <person name="Thawai C."/>
        </authorList>
    </citation>
    <scope>NUCLEOTIDE SEQUENCE</scope>
    <source>
        <strain evidence="3">DSM 42010</strain>
    </source>
</reference>
<comment type="caution">
    <text evidence="3">The sequence shown here is derived from an EMBL/GenBank/DDBJ whole genome shotgun (WGS) entry which is preliminary data.</text>
</comment>
<dbReference type="AlphaFoldDB" id="A0A9X2RXB2"/>
<proteinExistence type="predicted"/>
<sequence>MLRMNGWNRAMIWGTSGVAAAVLALTACSASSGDDDTEGAGKGEKSGAATAPRHQTKPGSSVPDEWAQSKQWAALPRGKRTDSNGNEVLFPHTAEGAVSMLSAANSTTTQGSRDMVDEQMGVYDSYLAAADQTPTNKEKVKQRAIQTDAALREKFGIPAKGDMPTRAYSRVRTIGFKIIKKSKDEVSVYILARVTMKAGAIEKTHSSYTRTLLAAEWDGNDWKMSSAATLRAAQQVEGKPRPAMALPGTKKFNRAGWTALRGTS</sequence>
<evidence type="ECO:0000256" key="1">
    <source>
        <dbReference type="SAM" id="MobiDB-lite"/>
    </source>
</evidence>
<protein>
    <recommendedName>
        <fullName evidence="5">Lipoprotein</fullName>
    </recommendedName>
</protein>